<gene>
    <name evidence="3" type="ORF">VTL71DRAFT_14886</name>
</gene>
<dbReference type="EMBL" id="JAZHXI010000008">
    <property type="protein sequence ID" value="KAL2068549.1"/>
    <property type="molecule type" value="Genomic_DNA"/>
</dbReference>
<dbReference type="InterPro" id="IPR051317">
    <property type="entry name" value="Gfo/Idh/MocA_oxidoreduct"/>
</dbReference>
<evidence type="ECO:0000313" key="4">
    <source>
        <dbReference type="Proteomes" id="UP001595075"/>
    </source>
</evidence>
<dbReference type="PANTHER" id="PTHR43708">
    <property type="entry name" value="CONSERVED EXPRESSED OXIDOREDUCTASE (EUROFUNG)"/>
    <property type="match status" value="1"/>
</dbReference>
<reference evidence="3 4" key="1">
    <citation type="journal article" date="2024" name="Commun. Biol.">
        <title>Comparative genomic analysis of thermophilic fungi reveals convergent evolutionary adaptations and gene losses.</title>
        <authorList>
            <person name="Steindorff A.S."/>
            <person name="Aguilar-Pontes M.V."/>
            <person name="Robinson A.J."/>
            <person name="Andreopoulos B."/>
            <person name="LaButti K."/>
            <person name="Kuo A."/>
            <person name="Mondo S."/>
            <person name="Riley R."/>
            <person name="Otillar R."/>
            <person name="Haridas S."/>
            <person name="Lipzen A."/>
            <person name="Grimwood J."/>
            <person name="Schmutz J."/>
            <person name="Clum A."/>
            <person name="Reid I.D."/>
            <person name="Moisan M.C."/>
            <person name="Butler G."/>
            <person name="Nguyen T.T.M."/>
            <person name="Dewar K."/>
            <person name="Conant G."/>
            <person name="Drula E."/>
            <person name="Henrissat B."/>
            <person name="Hansel C."/>
            <person name="Singer S."/>
            <person name="Hutchinson M.I."/>
            <person name="de Vries R.P."/>
            <person name="Natvig D.O."/>
            <person name="Powell A.J."/>
            <person name="Tsang A."/>
            <person name="Grigoriev I.V."/>
        </authorList>
    </citation>
    <scope>NUCLEOTIDE SEQUENCE [LARGE SCALE GENOMIC DNA]</scope>
    <source>
        <strain evidence="3 4">CBS 494.80</strain>
    </source>
</reference>
<accession>A0ABR4CF11</accession>
<evidence type="ECO:0000259" key="1">
    <source>
        <dbReference type="Pfam" id="PF01408"/>
    </source>
</evidence>
<dbReference type="Gene3D" id="3.30.360.10">
    <property type="entry name" value="Dihydrodipicolinate Reductase, domain 2"/>
    <property type="match status" value="1"/>
</dbReference>
<comment type="caution">
    <text evidence="3">The sequence shown here is derived from an EMBL/GenBank/DDBJ whole genome shotgun (WGS) entry which is preliminary data.</text>
</comment>
<dbReference type="SUPFAM" id="SSF55347">
    <property type="entry name" value="Glyceraldehyde-3-phosphate dehydrogenase-like, C-terminal domain"/>
    <property type="match status" value="1"/>
</dbReference>
<sequence length="408" mass="44773">MSISSPIRVGLIGLASSSSDAYEGTNWAASAHLPYLLKSPHYEIVALLNSSADSARAAIVKLGLPSNVKAYGRPEDLAADPDIDLVVCSTRVDTHHALVLPSILSSPNPKAIFVEWPLTSSFSSAQELALLARKHNVKTIIGLQGSFAEPIRKIKSLVDEGKIGKVLSSTMFAALGNSGRTESKNVRYFLDRDVGGNTLSIHFWHAMECVVSVIGEFKTFSSHLVNQHPFKDIVKSNSSVSTPDSLIVQKSAPNNVPDQHLFQGVTENNIPFSMHRRGGSPFPGTPAVEWRIQGEKGEIRLTSSDYFIHMGHDAPVTKIELFLESKVGSGVNGDGNRVSEVTWGKEDGERDDVSEMELPYTAKGIARLYEAHRKGEWVPDWEWAVKRHEVVEEMWSKYDGDVEKGLTI</sequence>
<dbReference type="PANTHER" id="PTHR43708:SF1">
    <property type="entry name" value="GALACTOSE_LACTOSE METABOLISM REGULATORY PROTEIN GAL80"/>
    <property type="match status" value="1"/>
</dbReference>
<dbReference type="InterPro" id="IPR036291">
    <property type="entry name" value="NAD(P)-bd_dom_sf"/>
</dbReference>
<dbReference type="Proteomes" id="UP001595075">
    <property type="component" value="Unassembled WGS sequence"/>
</dbReference>
<feature type="domain" description="Gfo/Idh/MocA-like oxidoreductase N-terminal" evidence="1">
    <location>
        <begin position="24"/>
        <end position="141"/>
    </location>
</feature>
<dbReference type="Pfam" id="PF01408">
    <property type="entry name" value="GFO_IDH_MocA"/>
    <property type="match status" value="1"/>
</dbReference>
<name>A0ABR4CF11_9HELO</name>
<organism evidence="3 4">
    <name type="scientific">Oculimacula yallundae</name>
    <dbReference type="NCBI Taxonomy" id="86028"/>
    <lineage>
        <taxon>Eukaryota</taxon>
        <taxon>Fungi</taxon>
        <taxon>Dikarya</taxon>
        <taxon>Ascomycota</taxon>
        <taxon>Pezizomycotina</taxon>
        <taxon>Leotiomycetes</taxon>
        <taxon>Helotiales</taxon>
        <taxon>Ploettnerulaceae</taxon>
        <taxon>Oculimacula</taxon>
    </lineage>
</organism>
<evidence type="ECO:0000313" key="3">
    <source>
        <dbReference type="EMBL" id="KAL2068549.1"/>
    </source>
</evidence>
<evidence type="ECO:0008006" key="5">
    <source>
        <dbReference type="Google" id="ProtNLM"/>
    </source>
</evidence>
<evidence type="ECO:0000259" key="2">
    <source>
        <dbReference type="Pfam" id="PF22685"/>
    </source>
</evidence>
<protein>
    <recommendedName>
        <fullName evidence="5">Gfo/Idh/MocA-like oxidoreductase N-terminal domain-containing protein</fullName>
    </recommendedName>
</protein>
<feature type="domain" description="Gal80p-like C-terminal" evidence="2">
    <location>
        <begin position="151"/>
        <end position="303"/>
    </location>
</feature>
<dbReference type="InterPro" id="IPR055080">
    <property type="entry name" value="Gal80p-like_C"/>
</dbReference>
<dbReference type="Gene3D" id="3.40.50.720">
    <property type="entry name" value="NAD(P)-binding Rossmann-like Domain"/>
    <property type="match status" value="1"/>
</dbReference>
<keyword evidence="4" id="KW-1185">Reference proteome</keyword>
<proteinExistence type="predicted"/>
<dbReference type="InterPro" id="IPR000683">
    <property type="entry name" value="Gfo/Idh/MocA-like_OxRdtase_N"/>
</dbReference>
<dbReference type="Pfam" id="PF22685">
    <property type="entry name" value="Gal80p_C-like"/>
    <property type="match status" value="1"/>
</dbReference>
<dbReference type="SUPFAM" id="SSF51735">
    <property type="entry name" value="NAD(P)-binding Rossmann-fold domains"/>
    <property type="match status" value="1"/>
</dbReference>